<evidence type="ECO:0000256" key="4">
    <source>
        <dbReference type="ARBA" id="ARBA00022989"/>
    </source>
</evidence>
<feature type="region of interest" description="Disordered" evidence="7">
    <location>
        <begin position="1049"/>
        <end position="1073"/>
    </location>
</feature>
<protein>
    <submittedName>
        <fullName evidence="10">Patched-like protein</fullName>
    </submittedName>
</protein>
<evidence type="ECO:0000313" key="10">
    <source>
        <dbReference type="EMBL" id="ACZ64511.1"/>
    </source>
</evidence>
<dbReference type="PANTHER" id="PTHR46022:SF1">
    <property type="entry name" value="PROTEIN PATCHED"/>
    <property type="match status" value="1"/>
</dbReference>
<feature type="compositionally biased region" description="Basic and acidic residues" evidence="7">
    <location>
        <begin position="1233"/>
        <end position="1242"/>
    </location>
</feature>
<dbReference type="InterPro" id="IPR000731">
    <property type="entry name" value="SSD"/>
</dbReference>
<evidence type="ECO:0000256" key="6">
    <source>
        <dbReference type="ARBA" id="ARBA00023180"/>
    </source>
</evidence>
<evidence type="ECO:0000256" key="3">
    <source>
        <dbReference type="ARBA" id="ARBA00022692"/>
    </source>
</evidence>
<feature type="transmembrane region" description="Helical" evidence="8">
    <location>
        <begin position="493"/>
        <end position="517"/>
    </location>
</feature>
<feature type="transmembrane region" description="Helical" evidence="8">
    <location>
        <begin position="964"/>
        <end position="985"/>
    </location>
</feature>
<dbReference type="InterPro" id="IPR053958">
    <property type="entry name" value="HMGCR/SNAP/NPC1-like_SSD"/>
</dbReference>
<dbReference type="PANTHER" id="PTHR46022">
    <property type="entry name" value="PROTEIN PATCHED"/>
    <property type="match status" value="1"/>
</dbReference>
<dbReference type="GO" id="GO:0045879">
    <property type="term" value="P:negative regulation of smoothened signaling pathway"/>
    <property type="evidence" value="ECO:0007669"/>
    <property type="project" value="TreeGrafter"/>
</dbReference>
<feature type="transmembrane region" description="Helical" evidence="8">
    <location>
        <begin position="992"/>
        <end position="1012"/>
    </location>
</feature>
<dbReference type="GO" id="GO:0008158">
    <property type="term" value="F:hedgehog receptor activity"/>
    <property type="evidence" value="ECO:0007669"/>
    <property type="project" value="TreeGrafter"/>
</dbReference>
<feature type="transmembrane region" description="Helical" evidence="8">
    <location>
        <begin position="1138"/>
        <end position="1162"/>
    </location>
</feature>
<proteinExistence type="evidence at transcript level"/>
<evidence type="ECO:0000256" key="7">
    <source>
        <dbReference type="SAM" id="MobiDB-lite"/>
    </source>
</evidence>
<feature type="compositionally biased region" description="Low complexity" evidence="7">
    <location>
        <begin position="1219"/>
        <end position="1232"/>
    </location>
</feature>
<feature type="region of interest" description="Disordered" evidence="7">
    <location>
        <begin position="1170"/>
        <end position="1325"/>
    </location>
</feature>
<dbReference type="EMBL" id="GQ337475">
    <property type="protein sequence ID" value="ACZ64511.1"/>
    <property type="molecule type" value="mRNA"/>
</dbReference>
<feature type="transmembrane region" description="Helical" evidence="8">
    <location>
        <begin position="40"/>
        <end position="58"/>
    </location>
</feature>
<keyword evidence="5 8" id="KW-0472">Membrane</keyword>
<dbReference type="GO" id="GO:0097108">
    <property type="term" value="F:hedgehog family protein binding"/>
    <property type="evidence" value="ECO:0007669"/>
    <property type="project" value="TreeGrafter"/>
</dbReference>
<sequence length="1325" mass="151688">MVNMYIKGHSSLKCKTNIKIWLKLKYFCYQKFVRYHHWKILLIGIGFLGLCLLGFKSVQFETDVMNLWIYNSSRLHNETSFISRVSGSKIESGSIETILQVSTHNNLLSTEFLLEHLQLLQNVVNVTLQYDRRSFTFSDFCQRVQLPKLHYLHDRSLRVSVENLMPCRIISPLNCFWEGSKLLDHYSKNKFSNYDESRSIKIDWKSFNISQEFFYSFKETSNYNFFYELFKEAGIRSGFISKPCLDVTDASCPNRLKQKPSYESIVNEGCAQIGEHMDKYSKSIFIGKDNRGLQTFLLLQSTSHVLETMKINNLEWPESKIQDVMNLWLQKLQQTVIHFNSHRPYLESIPYRNAKFQSQRIRKSSFYVFTNNSLNSALNQANKDETLLAKYLTSGGVVMLFVVLIFVSSDNLVRSHCWLAVTSTSLLIAAILSGLGLMAAIGFTFNTLTTQVVPFVMVGLGLEEVIILTKKYSKNIDICRQKINHPHPVAQTLYDCATILMVSFSIKLIVLSALTMIPVPLMRNFCIQILFIMLLQTGVNAFLYPCLLHLDSVRRESNRIDLLCCLLKRQTPNDSTESYSAVPRQYDCVRKDSNLLKSKIIFSTEFTTAPDTFIPNNVHQYCEINPVDLSPRSEPSTSRSFPLNSSVDNNLEPKPLKNKRHRCCWKFHYRLSKTFLHIIVLVPVQITVILVTLLIIVMGLYSAVNIDCGLLFESIFPRDSNEFHYIKYETELFRFQNFEIVTKEFEYTNNQDILLQLHQEIDNLHHVALLENGKFWLSSFIGWLERIQSDFDRDVKNKLILANGTWSRNASKNGLLVMTLMVQDGESINYKKLSTSRLVRNGKVDERKFYLFLNVWRSMSVEYETQPCLLYPKIEPFTVDNFIPSKYRKEPSVIRMSGLNLFSNHPLQFVACKYFHKGQSSQEELDFVKTVRSITSRYTNNLSLPTIPIGNIFTLSEQYLKLRYQLVIVSIILAIGMFVISLLAINHFLASILATLLLSSSILSPMLFMNLYQIPLNATSGVMALWSGGLGFRFSLFLIVSYVEQTEPSSTEAQPDMELGVSPSSGDTGNERTREPVAKDCIGSIFSVTFMVNKQKLIRVERAFNDVPCGKAVFSTFLGMAFIIMTDISFLWRNFMLIPFVGLVHSLLNYYYLAPIFCFYLIPKSDHKTRSPFVRNSDSYRCKSRPSHKSSTKSFRSQVSRNGSKFDLTNDNSAHGKLSIIPEESSSVQSSLKSKDCRDNDHINNSSSSSDSSSSSSSSSSDSSQSQENDSRFVRQNVESSLIIHYSIDGQGKSPKKDANFPPELAVKTSFKYRQPTGQDQQDGH</sequence>
<feature type="transmembrane region" description="Helical" evidence="8">
    <location>
        <begin position="1024"/>
        <end position="1043"/>
    </location>
</feature>
<feature type="compositionally biased region" description="Basic residues" evidence="7">
    <location>
        <begin position="1182"/>
        <end position="1191"/>
    </location>
</feature>
<name>D2ILS0_SCHMD</name>
<feature type="transmembrane region" description="Helical" evidence="8">
    <location>
        <begin position="529"/>
        <end position="550"/>
    </location>
</feature>
<feature type="transmembrane region" description="Helical" evidence="8">
    <location>
        <begin position="388"/>
        <end position="407"/>
    </location>
</feature>
<dbReference type="Gene3D" id="1.20.1640.10">
    <property type="entry name" value="Multidrug efflux transporter AcrB transmembrane domain"/>
    <property type="match status" value="2"/>
</dbReference>
<reference evidence="10" key="1">
    <citation type="journal article" date="2009" name="Science">
        <title>Planarian Hh signaling regulates regeneration polarity and links Hh pathway evolution to cilia.</title>
        <authorList>
            <person name="Rink J.C."/>
            <person name="Gurley K.A."/>
            <person name="Elliott S.A."/>
            <person name="Sanchez Alvarado A."/>
        </authorList>
    </citation>
    <scope>NUCLEOTIDE SEQUENCE</scope>
</reference>
<dbReference type="SUPFAM" id="SSF82866">
    <property type="entry name" value="Multidrug efflux transporter AcrB transmembrane domain"/>
    <property type="match status" value="2"/>
</dbReference>
<feature type="domain" description="SSD" evidence="9">
    <location>
        <begin position="397"/>
        <end position="550"/>
    </location>
</feature>
<feature type="transmembrane region" description="Helical" evidence="8">
    <location>
        <begin position="675"/>
        <end position="701"/>
    </location>
</feature>
<organism evidence="10">
    <name type="scientific">Schmidtea mediterranea</name>
    <name type="common">Freshwater planarian flatworm</name>
    <dbReference type="NCBI Taxonomy" id="79327"/>
    <lineage>
        <taxon>Eukaryota</taxon>
        <taxon>Metazoa</taxon>
        <taxon>Spiralia</taxon>
        <taxon>Lophotrochozoa</taxon>
        <taxon>Platyhelminthes</taxon>
        <taxon>Rhabditophora</taxon>
        <taxon>Seriata</taxon>
        <taxon>Tricladida</taxon>
        <taxon>Continenticola</taxon>
        <taxon>Geoplanoidea</taxon>
        <taxon>Dugesiidae</taxon>
        <taxon>Schmidtea</taxon>
    </lineage>
</organism>
<evidence type="ECO:0000256" key="5">
    <source>
        <dbReference type="ARBA" id="ARBA00023136"/>
    </source>
</evidence>
<feature type="transmembrane region" description="Helical" evidence="8">
    <location>
        <begin position="419"/>
        <end position="445"/>
    </location>
</feature>
<feature type="compositionally biased region" description="Polar residues" evidence="7">
    <location>
        <begin position="1316"/>
        <end position="1325"/>
    </location>
</feature>
<dbReference type="GO" id="GO:0005119">
    <property type="term" value="F:smoothened binding"/>
    <property type="evidence" value="ECO:0007669"/>
    <property type="project" value="TreeGrafter"/>
</dbReference>
<accession>D2ILS0</accession>
<dbReference type="OrthoDB" id="5873834at2759"/>
<evidence type="ECO:0000256" key="2">
    <source>
        <dbReference type="ARBA" id="ARBA00005585"/>
    </source>
</evidence>
<evidence type="ECO:0000259" key="9">
    <source>
        <dbReference type="PROSITE" id="PS50156"/>
    </source>
</evidence>
<keyword evidence="6" id="KW-0325">Glycoprotein</keyword>
<comment type="subcellular location">
    <subcellularLocation>
        <location evidence="1">Membrane</location>
        <topology evidence="1">Multi-pass membrane protein</topology>
    </subcellularLocation>
</comment>
<feature type="compositionally biased region" description="Polar residues" evidence="7">
    <location>
        <begin position="1192"/>
        <end position="1213"/>
    </location>
</feature>
<feature type="transmembrane region" description="Helical" evidence="8">
    <location>
        <begin position="1112"/>
        <end position="1132"/>
    </location>
</feature>
<keyword evidence="4 8" id="KW-1133">Transmembrane helix</keyword>
<evidence type="ECO:0000256" key="1">
    <source>
        <dbReference type="ARBA" id="ARBA00004141"/>
    </source>
</evidence>
<dbReference type="PROSITE" id="PS50156">
    <property type="entry name" value="SSD"/>
    <property type="match status" value="1"/>
</dbReference>
<dbReference type="Pfam" id="PF12349">
    <property type="entry name" value="Sterol-sensing"/>
    <property type="match status" value="1"/>
</dbReference>
<evidence type="ECO:0000256" key="8">
    <source>
        <dbReference type="SAM" id="Phobius"/>
    </source>
</evidence>
<dbReference type="GO" id="GO:0005886">
    <property type="term" value="C:plasma membrane"/>
    <property type="evidence" value="ECO:0007669"/>
    <property type="project" value="TreeGrafter"/>
</dbReference>
<feature type="compositionally biased region" description="Low complexity" evidence="7">
    <location>
        <begin position="1246"/>
        <end position="1267"/>
    </location>
</feature>
<comment type="similarity">
    <text evidence="2">Belongs to the patched family.</text>
</comment>
<keyword evidence="3 8" id="KW-0812">Transmembrane</keyword>